<evidence type="ECO:0000313" key="2">
    <source>
        <dbReference type="Proteomes" id="UP000178885"/>
    </source>
</evidence>
<name>A0A1F6TR11_9PROT</name>
<reference evidence="1 2" key="1">
    <citation type="journal article" date="2016" name="Nat. Commun.">
        <title>Thousands of microbial genomes shed light on interconnected biogeochemical processes in an aquifer system.</title>
        <authorList>
            <person name="Anantharaman K."/>
            <person name="Brown C.T."/>
            <person name="Hug L.A."/>
            <person name="Sharon I."/>
            <person name="Castelle C.J."/>
            <person name="Probst A.J."/>
            <person name="Thomas B.C."/>
            <person name="Singh A."/>
            <person name="Wilkins M.J."/>
            <person name="Karaoz U."/>
            <person name="Brodie E.L."/>
            <person name="Williams K.H."/>
            <person name="Hubbard S.S."/>
            <person name="Banfield J.F."/>
        </authorList>
    </citation>
    <scope>NUCLEOTIDE SEQUENCE [LARGE SCALE GENOMIC DNA]</scope>
</reference>
<organism evidence="1 2">
    <name type="scientific">Candidatus Muproteobacteria bacterium RBG_16_65_34</name>
    <dbReference type="NCBI Taxonomy" id="1817760"/>
    <lineage>
        <taxon>Bacteria</taxon>
        <taxon>Pseudomonadati</taxon>
        <taxon>Pseudomonadota</taxon>
        <taxon>Candidatus Muproteobacteria</taxon>
    </lineage>
</organism>
<proteinExistence type="predicted"/>
<dbReference type="Proteomes" id="UP000178885">
    <property type="component" value="Unassembled WGS sequence"/>
</dbReference>
<dbReference type="STRING" id="1817760.A2151_04435"/>
<dbReference type="AlphaFoldDB" id="A0A1F6TR11"/>
<sequence>MIRKFRHRGLERFFRHGDHRGIPAKSADRIERMLDRLDAAIMPGDMNLPGYRFHRLKGDRADTYSVAVTGNLRLTFRFEGEDAMDVNLEDYH</sequence>
<dbReference type="PANTHER" id="PTHR40266">
    <property type="entry name" value="TOXIN HIGB-1"/>
    <property type="match status" value="1"/>
</dbReference>
<evidence type="ECO:0000313" key="1">
    <source>
        <dbReference type="EMBL" id="OGI47574.1"/>
    </source>
</evidence>
<dbReference type="SUPFAM" id="SSF143011">
    <property type="entry name" value="RelE-like"/>
    <property type="match status" value="1"/>
</dbReference>
<comment type="caution">
    <text evidence="1">The sequence shown here is derived from an EMBL/GenBank/DDBJ whole genome shotgun (WGS) entry which is preliminary data.</text>
</comment>
<dbReference type="InterPro" id="IPR007711">
    <property type="entry name" value="HigB-1"/>
</dbReference>
<dbReference type="InterPro" id="IPR035093">
    <property type="entry name" value="RelE/ParE_toxin_dom_sf"/>
</dbReference>
<accession>A0A1F6TR11</accession>
<evidence type="ECO:0008006" key="3">
    <source>
        <dbReference type="Google" id="ProtNLM"/>
    </source>
</evidence>
<protein>
    <recommendedName>
        <fullName evidence="3">Peptidase</fullName>
    </recommendedName>
</protein>
<dbReference type="Gene3D" id="3.30.2310.20">
    <property type="entry name" value="RelE-like"/>
    <property type="match status" value="1"/>
</dbReference>
<dbReference type="PANTHER" id="PTHR40266:SF2">
    <property type="entry name" value="TOXIN HIGB-1"/>
    <property type="match status" value="1"/>
</dbReference>
<gene>
    <name evidence="1" type="ORF">A2151_04435</name>
</gene>
<dbReference type="EMBL" id="MFSU01000052">
    <property type="protein sequence ID" value="OGI47574.1"/>
    <property type="molecule type" value="Genomic_DNA"/>
</dbReference>
<dbReference type="Pfam" id="PF05015">
    <property type="entry name" value="HigB-like_toxin"/>
    <property type="match status" value="1"/>
</dbReference>